<sequence length="105" mass="11865">MIREKTDGLHHIILTNHLKIAIATYLKEHNVSATVDNLAQRRIIATIGLVIAFLGLSSFLWGMLKNEPIFQMIGFFSIIIAYVLMVTVKKLREKAQAEKDSSKVK</sequence>
<organism evidence="2 3">
    <name type="scientific">Methanocella conradii (strain DSM 24694 / JCM 17849 / CGMCC 1.5162 / HZ254)</name>
    <dbReference type="NCBI Taxonomy" id="1041930"/>
    <lineage>
        <taxon>Archaea</taxon>
        <taxon>Methanobacteriati</taxon>
        <taxon>Methanobacteriota</taxon>
        <taxon>Stenosarchaea group</taxon>
        <taxon>Methanomicrobia</taxon>
        <taxon>Methanocellales</taxon>
        <taxon>Methanocellaceae</taxon>
        <taxon>Methanocella</taxon>
    </lineage>
</organism>
<feature type="transmembrane region" description="Helical" evidence="1">
    <location>
        <begin position="43"/>
        <end position="63"/>
    </location>
</feature>
<evidence type="ECO:0000313" key="2">
    <source>
        <dbReference type="EMBL" id="AFD00321.1"/>
    </source>
</evidence>
<dbReference type="STRING" id="1041930.Mtc_1569"/>
<keyword evidence="1" id="KW-0472">Membrane</keyword>
<name>H8I770_METCZ</name>
<protein>
    <submittedName>
        <fullName evidence="2">Uncharacterized protein</fullName>
    </submittedName>
</protein>
<dbReference type="EMBL" id="CP003243">
    <property type="protein sequence ID" value="AFD00321.1"/>
    <property type="molecule type" value="Genomic_DNA"/>
</dbReference>
<keyword evidence="1" id="KW-0812">Transmembrane</keyword>
<proteinExistence type="predicted"/>
<dbReference type="HOGENOM" id="CLU_2230364_0_0_2"/>
<dbReference type="AlphaFoldDB" id="H8I770"/>
<dbReference type="KEGG" id="mez:Mtc_1569"/>
<evidence type="ECO:0000313" key="3">
    <source>
        <dbReference type="Proteomes" id="UP000005233"/>
    </source>
</evidence>
<gene>
    <name evidence="2" type="ordered locus">Mtc_1569</name>
</gene>
<dbReference type="Proteomes" id="UP000005233">
    <property type="component" value="Chromosome"/>
</dbReference>
<evidence type="ECO:0000256" key="1">
    <source>
        <dbReference type="SAM" id="Phobius"/>
    </source>
</evidence>
<dbReference type="eggNOG" id="arCOG13212">
    <property type="taxonomic scope" value="Archaea"/>
</dbReference>
<reference evidence="2 3" key="1">
    <citation type="journal article" date="2012" name="J. Bacteriol.">
        <title>Complete genome sequence of a thermophilic methanogen, Methanocella conradii HZ254, isolated from Chinese rice field soil.</title>
        <authorList>
            <person name="Lu Z."/>
            <person name="Lu Y."/>
        </authorList>
    </citation>
    <scope>NUCLEOTIDE SEQUENCE [LARGE SCALE GENOMIC DNA]</scope>
    <source>
        <strain evidence="3">DSM 24694 / JCM 17849 / CGMCC 1.5162 / HZ254</strain>
    </source>
</reference>
<accession>H8I770</accession>
<keyword evidence="1" id="KW-1133">Transmembrane helix</keyword>
<keyword evidence="3" id="KW-1185">Reference proteome</keyword>
<feature type="transmembrane region" description="Helical" evidence="1">
    <location>
        <begin position="69"/>
        <end position="88"/>
    </location>
</feature>